<reference evidence="1 2" key="1">
    <citation type="submission" date="2011-05" db="EMBL/GenBank/DDBJ databases">
        <authorList>
            <person name="Durkin A.S."/>
            <person name="Kim M."/>
            <person name="Radune D."/>
            <person name="Hostetler J."/>
            <person name="Torralba M."/>
            <person name="Gillis M."/>
            <person name="Methe B."/>
            <person name="Sutton G."/>
            <person name="Nelson K.E."/>
        </authorList>
    </citation>
    <scope>NUCLEOTIDE SEQUENCE [LARGE SCALE GENOMIC DNA]</scope>
    <source>
        <strain evidence="1 2">F0423</strain>
    </source>
</reference>
<gene>
    <name evidence="1" type="ORF">HMPREF9102_0396</name>
</gene>
<protein>
    <submittedName>
        <fullName evidence="1">Conserved domain protein</fullName>
    </submittedName>
</protein>
<comment type="caution">
    <text evidence="1">The sequence shown here is derived from an EMBL/GenBank/DDBJ whole genome shotgun (WGS) entry which is preliminary data.</text>
</comment>
<organism evidence="1 2">
    <name type="scientific">Limosilactobacillus oris F0423</name>
    <dbReference type="NCBI Taxonomy" id="944562"/>
    <lineage>
        <taxon>Bacteria</taxon>
        <taxon>Bacillati</taxon>
        <taxon>Bacillota</taxon>
        <taxon>Bacilli</taxon>
        <taxon>Lactobacillales</taxon>
        <taxon>Lactobacillaceae</taxon>
        <taxon>Limosilactobacillus</taxon>
    </lineage>
</organism>
<keyword evidence="2" id="KW-1185">Reference proteome</keyword>
<sequence length="64" mass="7484">MMTKEEQLKAVAELPTQIFSWISKRKKAEEKLEKIPVGNTVELSAQYWYIDLYNGNFASEMGWI</sequence>
<evidence type="ECO:0000313" key="2">
    <source>
        <dbReference type="Proteomes" id="UP000006035"/>
    </source>
</evidence>
<name>A0ABP2LAS1_9LACO</name>
<dbReference type="RefSeq" id="WP_003715293.1">
    <property type="nucleotide sequence ID" value="NZ_AFTL01000009.1"/>
</dbReference>
<dbReference type="EMBL" id="AFTL01000009">
    <property type="protein sequence ID" value="EGS38176.1"/>
    <property type="molecule type" value="Genomic_DNA"/>
</dbReference>
<proteinExistence type="predicted"/>
<dbReference type="Proteomes" id="UP000006035">
    <property type="component" value="Unassembled WGS sequence"/>
</dbReference>
<evidence type="ECO:0000313" key="1">
    <source>
        <dbReference type="EMBL" id="EGS38176.1"/>
    </source>
</evidence>
<accession>A0ABP2LAS1</accession>